<reference evidence="4" key="1">
    <citation type="journal article" date="2019" name="Int. J. Syst. Evol. Microbiol.">
        <title>The Global Catalogue of Microorganisms (GCM) 10K type strain sequencing project: providing services to taxonomists for standard genome sequencing and annotation.</title>
        <authorList>
            <consortium name="The Broad Institute Genomics Platform"/>
            <consortium name="The Broad Institute Genome Sequencing Center for Infectious Disease"/>
            <person name="Wu L."/>
            <person name="Ma J."/>
        </authorList>
    </citation>
    <scope>NUCLEOTIDE SEQUENCE [LARGE SCALE GENOMIC DNA]</scope>
    <source>
        <strain evidence="4">NCAIM B.02333</strain>
    </source>
</reference>
<evidence type="ECO:0000256" key="1">
    <source>
        <dbReference type="SAM" id="MobiDB-lite"/>
    </source>
</evidence>
<gene>
    <name evidence="3" type="ORF">ACFOLH_09295</name>
</gene>
<dbReference type="InterPro" id="IPR046281">
    <property type="entry name" value="DUF6318"/>
</dbReference>
<name>A0ABV7WGJ1_9MICO</name>
<dbReference type="Pfam" id="PF19843">
    <property type="entry name" value="DUF6318"/>
    <property type="match status" value="1"/>
</dbReference>
<evidence type="ECO:0000313" key="4">
    <source>
        <dbReference type="Proteomes" id="UP001595685"/>
    </source>
</evidence>
<feature type="compositionally biased region" description="Low complexity" evidence="1">
    <location>
        <begin position="45"/>
        <end position="75"/>
    </location>
</feature>
<accession>A0ABV7WGJ1</accession>
<evidence type="ECO:0000259" key="2">
    <source>
        <dbReference type="Pfam" id="PF19843"/>
    </source>
</evidence>
<dbReference type="EMBL" id="JBHRWW010000005">
    <property type="protein sequence ID" value="MFC3688532.1"/>
    <property type="molecule type" value="Genomic_DNA"/>
</dbReference>
<keyword evidence="4" id="KW-1185">Reference proteome</keyword>
<dbReference type="RefSeq" id="WP_340290314.1">
    <property type="nucleotide sequence ID" value="NZ_JBBEOI010000017.1"/>
</dbReference>
<protein>
    <submittedName>
        <fullName evidence="3">DUF6318 family protein</fullName>
    </submittedName>
</protein>
<feature type="domain" description="DUF6318" evidence="2">
    <location>
        <begin position="86"/>
        <end position="193"/>
    </location>
</feature>
<evidence type="ECO:0000313" key="3">
    <source>
        <dbReference type="EMBL" id="MFC3688532.1"/>
    </source>
</evidence>
<dbReference type="Proteomes" id="UP001595685">
    <property type="component" value="Unassembled WGS sequence"/>
</dbReference>
<dbReference type="PROSITE" id="PS51257">
    <property type="entry name" value="PROKAR_LIPOPROTEIN"/>
    <property type="match status" value="1"/>
</dbReference>
<proteinExistence type="predicted"/>
<feature type="region of interest" description="Disordered" evidence="1">
    <location>
        <begin position="33"/>
        <end position="89"/>
    </location>
</feature>
<sequence length="223" mass="22166">MVGEGRDAVRLGRAWAPAIVVLLAVGTGACTQGEPGDDVTAPVFESASPQPSSEPSSGSSASGPSSGPSSSAEPSGGAGLPSDGPVTAPVLPELATQQTPEGAVAFTQWWFDTLNYATATGDTAGLRAASDPGCGTCQNYIEEIDAAYGAGGAIEGGLFTVRVDPAGAIQDLGVRLAVYADSQAMQVFDDQGAVTGSFEPDSAVITFTALLDPAGWRAGGLAS</sequence>
<comment type="caution">
    <text evidence="3">The sequence shown here is derived from an EMBL/GenBank/DDBJ whole genome shotgun (WGS) entry which is preliminary data.</text>
</comment>
<organism evidence="3 4">
    <name type="scientific">Aquipuribacter hungaricus</name>
    <dbReference type="NCBI Taxonomy" id="545624"/>
    <lineage>
        <taxon>Bacteria</taxon>
        <taxon>Bacillati</taxon>
        <taxon>Actinomycetota</taxon>
        <taxon>Actinomycetes</taxon>
        <taxon>Micrococcales</taxon>
        <taxon>Intrasporangiaceae</taxon>
        <taxon>Aquipuribacter</taxon>
    </lineage>
</organism>